<dbReference type="SFLD" id="SFLDS00019">
    <property type="entry name" value="Glutathione_Transferase_(cytos"/>
    <property type="match status" value="1"/>
</dbReference>
<dbReference type="RefSeq" id="WP_054588525.1">
    <property type="nucleotide sequence ID" value="NZ_CP013342.1"/>
</dbReference>
<dbReference type="STRING" id="1219058.AOA14_18420"/>
<dbReference type="Gene3D" id="3.40.30.10">
    <property type="entry name" value="Glutaredoxin"/>
    <property type="match status" value="1"/>
</dbReference>
<dbReference type="InterPro" id="IPR010987">
    <property type="entry name" value="Glutathione-S-Trfase_C-like"/>
</dbReference>
<dbReference type="AlphaFoldDB" id="A0A142W4V4"/>
<dbReference type="SUPFAM" id="SSF47616">
    <property type="entry name" value="GST C-terminal domain-like"/>
    <property type="match status" value="1"/>
</dbReference>
<name>A0A142W4V4_9SPHN</name>
<dbReference type="EMBL" id="CP013342">
    <property type="protein sequence ID" value="AMU96577.1"/>
    <property type="molecule type" value="Genomic_DNA"/>
</dbReference>
<evidence type="ECO:0000259" key="4">
    <source>
        <dbReference type="PROSITE" id="PS50405"/>
    </source>
</evidence>
<dbReference type="PROSITE" id="PS50404">
    <property type="entry name" value="GST_NTER"/>
    <property type="match status" value="1"/>
</dbReference>
<comment type="similarity">
    <text evidence="1">Belongs to the GST superfamily.</text>
</comment>
<evidence type="ECO:0000313" key="6">
    <source>
        <dbReference type="Proteomes" id="UP000076234"/>
    </source>
</evidence>
<dbReference type="KEGG" id="ster:AOA14_18420"/>
<dbReference type="GO" id="GO:0016740">
    <property type="term" value="F:transferase activity"/>
    <property type="evidence" value="ECO:0007669"/>
    <property type="project" value="UniProtKB-KW"/>
</dbReference>
<evidence type="ECO:0000313" key="5">
    <source>
        <dbReference type="EMBL" id="AMU96577.1"/>
    </source>
</evidence>
<evidence type="ECO:0000256" key="2">
    <source>
        <dbReference type="SAM" id="MobiDB-lite"/>
    </source>
</evidence>
<dbReference type="InterPro" id="IPR040079">
    <property type="entry name" value="Glutathione_S-Trfase"/>
</dbReference>
<dbReference type="CDD" id="cd03048">
    <property type="entry name" value="GST_N_Ure2p_like"/>
    <property type="match status" value="1"/>
</dbReference>
<dbReference type="InterPro" id="IPR036282">
    <property type="entry name" value="Glutathione-S-Trfase_C_sf"/>
</dbReference>
<feature type="region of interest" description="Disordered" evidence="2">
    <location>
        <begin position="212"/>
        <end position="231"/>
    </location>
</feature>
<dbReference type="Gene3D" id="1.20.1050.10">
    <property type="match status" value="1"/>
</dbReference>
<dbReference type="Proteomes" id="UP000076234">
    <property type="component" value="Chromosome"/>
</dbReference>
<dbReference type="SFLD" id="SFLDG00358">
    <property type="entry name" value="Main_(cytGST)"/>
    <property type="match status" value="1"/>
</dbReference>
<dbReference type="SUPFAM" id="SSF52833">
    <property type="entry name" value="Thioredoxin-like"/>
    <property type="match status" value="1"/>
</dbReference>
<reference evidence="6" key="1">
    <citation type="submission" date="2015-11" db="EMBL/GenBank/DDBJ databases">
        <title>Complete genome sequence of a polyethylene glycol-degrading strain Sphingopyxis terrae strain 203-1 (NBRC 15098).</title>
        <authorList>
            <person name="Yoshiyuki O."/>
            <person name="Shouta N."/>
            <person name="Nagata Y."/>
            <person name="Numata M."/>
            <person name="Tsuchikane K."/>
            <person name="Hosoyama A."/>
            <person name="Yamazoe A."/>
            <person name="Tsuda M."/>
            <person name="Fujita N."/>
            <person name="Kawai F."/>
        </authorList>
    </citation>
    <scope>NUCLEOTIDE SEQUENCE [LARGE SCALE GENOMIC DNA]</scope>
    <source>
        <strain evidence="6">203-1</strain>
    </source>
</reference>
<dbReference type="SFLD" id="SFLDG01151">
    <property type="entry name" value="Main.2:_Nu-like"/>
    <property type="match status" value="1"/>
</dbReference>
<proteinExistence type="inferred from homology"/>
<organism evidence="5 6">
    <name type="scientific">Sphingopyxis terrae subsp. terrae NBRC 15098</name>
    <dbReference type="NCBI Taxonomy" id="1219058"/>
    <lineage>
        <taxon>Bacteria</taxon>
        <taxon>Pseudomonadati</taxon>
        <taxon>Pseudomonadota</taxon>
        <taxon>Alphaproteobacteria</taxon>
        <taxon>Sphingomonadales</taxon>
        <taxon>Sphingomonadaceae</taxon>
        <taxon>Sphingopyxis</taxon>
    </lineage>
</organism>
<gene>
    <name evidence="5" type="ORF">AOA14_18420</name>
</gene>
<protein>
    <submittedName>
        <fullName evidence="5">Glutathione S-transferase</fullName>
    </submittedName>
</protein>
<accession>A0A142W4V4</accession>
<dbReference type="InterPro" id="IPR004046">
    <property type="entry name" value="GST_C"/>
</dbReference>
<dbReference type="InterPro" id="IPR004045">
    <property type="entry name" value="Glutathione_S-Trfase_N"/>
</dbReference>
<feature type="compositionally biased region" description="Basic and acidic residues" evidence="2">
    <location>
        <begin position="215"/>
        <end position="231"/>
    </location>
</feature>
<dbReference type="InterPro" id="IPR036249">
    <property type="entry name" value="Thioredoxin-like_sf"/>
</dbReference>
<dbReference type="PANTHER" id="PTHR44051">
    <property type="entry name" value="GLUTATHIONE S-TRANSFERASE-RELATED"/>
    <property type="match status" value="1"/>
</dbReference>
<dbReference type="PROSITE" id="PS50405">
    <property type="entry name" value="GST_CTER"/>
    <property type="match status" value="1"/>
</dbReference>
<evidence type="ECO:0000256" key="1">
    <source>
        <dbReference type="RuleBase" id="RU003494"/>
    </source>
</evidence>
<feature type="domain" description="GST C-terminal" evidence="4">
    <location>
        <begin position="89"/>
        <end position="216"/>
    </location>
</feature>
<sequence length="231" mass="26226">MIELFFWPTPNGYKATIALAELGLLGKVTPINILAGEQFDPAFLKISPNNKVPAIIDHDGPNGEPVAIFESGAILLYLAEKTGKLLPKSEVKRLEALQWLFFQVSSMGPMLGQAHHFRTYAPEKIEYAVDRYTQEAARLYKVLDNRLADHEYLADEFSIADIATFTWVRPRKMQGQDLEDYPNVKRWYDQIKVRPSVSEGLSVLSDKMKWQAKPGSKEWKSMFSGSEKKSD</sequence>
<dbReference type="Pfam" id="PF02798">
    <property type="entry name" value="GST_N"/>
    <property type="match status" value="1"/>
</dbReference>
<keyword evidence="5" id="KW-0808">Transferase</keyword>
<reference evidence="5 6" key="2">
    <citation type="journal article" date="2016" name="Genome Announc.">
        <title>Complete Genome Sequence of Sphingopyxis terrae Strain 203-1 (NBRC 111660), a Polyethylene Glycol Degrader.</title>
        <authorList>
            <person name="Ohtsubo Y."/>
            <person name="Nonoyama S."/>
            <person name="Nagata Y."/>
            <person name="Numata M."/>
            <person name="Tsuchikane K."/>
            <person name="Hosoyama A."/>
            <person name="Yamazoe A."/>
            <person name="Tsuda M."/>
            <person name="Fujita N."/>
            <person name="Kawai F."/>
        </authorList>
    </citation>
    <scope>NUCLEOTIDE SEQUENCE [LARGE SCALE GENOMIC DNA]</scope>
    <source>
        <strain evidence="5 6">203-1</strain>
    </source>
</reference>
<dbReference type="PANTHER" id="PTHR44051:SF19">
    <property type="entry name" value="DISULFIDE-BOND OXIDOREDUCTASE YFCG"/>
    <property type="match status" value="1"/>
</dbReference>
<dbReference type="Pfam" id="PF00043">
    <property type="entry name" value="GST_C"/>
    <property type="match status" value="1"/>
</dbReference>
<feature type="domain" description="GST N-terminal" evidence="3">
    <location>
        <begin position="1"/>
        <end position="86"/>
    </location>
</feature>
<evidence type="ECO:0000259" key="3">
    <source>
        <dbReference type="PROSITE" id="PS50404"/>
    </source>
</evidence>